<gene>
    <name evidence="2" type="ORF">ATK30_4617</name>
</gene>
<dbReference type="PANTHER" id="PTHR38011:SF11">
    <property type="entry name" value="2,5-DIAMINO-6-RIBOSYLAMINO-4(3H)-PYRIMIDINONE 5'-PHOSPHATE REDUCTASE"/>
    <property type="match status" value="1"/>
</dbReference>
<evidence type="ECO:0000313" key="2">
    <source>
        <dbReference type="EMBL" id="PKV93761.1"/>
    </source>
</evidence>
<protein>
    <submittedName>
        <fullName evidence="2">Dihydrofolate reductase</fullName>
    </submittedName>
</protein>
<dbReference type="AlphaFoldDB" id="A0A2N3WIS0"/>
<dbReference type="InterPro" id="IPR002734">
    <property type="entry name" value="RibDG_C"/>
</dbReference>
<proteinExistence type="predicted"/>
<name>A0A2N3WIS0_9PSEU</name>
<dbReference type="RefSeq" id="WP_101437336.1">
    <property type="nucleotide sequence ID" value="NZ_PJMY01000003.1"/>
</dbReference>
<dbReference type="EMBL" id="PJMY01000003">
    <property type="protein sequence ID" value="PKV93761.1"/>
    <property type="molecule type" value="Genomic_DNA"/>
</dbReference>
<reference evidence="2 3" key="1">
    <citation type="submission" date="2017-12" db="EMBL/GenBank/DDBJ databases">
        <title>Sequencing the genomes of 1000 Actinobacteria strains.</title>
        <authorList>
            <person name="Klenk H.-P."/>
        </authorList>
    </citation>
    <scope>NUCLEOTIDE SEQUENCE [LARGE SCALE GENOMIC DNA]</scope>
    <source>
        <strain evidence="2 3">DSM 45165</strain>
    </source>
</reference>
<dbReference type="InterPro" id="IPR050765">
    <property type="entry name" value="Riboflavin_Biosynth_HTPR"/>
</dbReference>
<dbReference type="GO" id="GO:0009231">
    <property type="term" value="P:riboflavin biosynthetic process"/>
    <property type="evidence" value="ECO:0007669"/>
    <property type="project" value="InterPro"/>
</dbReference>
<evidence type="ECO:0000313" key="3">
    <source>
        <dbReference type="Proteomes" id="UP000233750"/>
    </source>
</evidence>
<accession>A0A2N3WIS0</accession>
<organism evidence="2 3">
    <name type="scientific">Amycolatopsis echigonensis</name>
    <dbReference type="NCBI Taxonomy" id="2576905"/>
    <lineage>
        <taxon>Bacteria</taxon>
        <taxon>Bacillati</taxon>
        <taxon>Actinomycetota</taxon>
        <taxon>Actinomycetes</taxon>
        <taxon>Pseudonocardiales</taxon>
        <taxon>Pseudonocardiaceae</taxon>
        <taxon>Amycolatopsis</taxon>
    </lineage>
</organism>
<feature type="domain" description="Bacterial bifunctional deaminase-reductase C-terminal" evidence="1">
    <location>
        <begin position="5"/>
        <end position="177"/>
    </location>
</feature>
<sequence>MTTTRKLILGFYVSLDGKSADADNGIRDVMMSIDDPEQEKYFVDQLWDAGAFLMGRTTYEAMAGFWPTSDHPSAKAMNAIPKVVFSRTLTTAEWAETRIASGDLAEEIAKLKAEPGKDLVAAGGTAFLHSLIKLGVVDEYRLWVLPAVTGKGAALFPELDEARRLRLVKSTAFPSGILELRYAPAG</sequence>
<dbReference type="SUPFAM" id="SSF53597">
    <property type="entry name" value="Dihydrofolate reductase-like"/>
    <property type="match status" value="1"/>
</dbReference>
<keyword evidence="3" id="KW-1185">Reference proteome</keyword>
<dbReference type="Proteomes" id="UP000233750">
    <property type="component" value="Unassembled WGS sequence"/>
</dbReference>
<evidence type="ECO:0000259" key="1">
    <source>
        <dbReference type="Pfam" id="PF01872"/>
    </source>
</evidence>
<dbReference type="Pfam" id="PF01872">
    <property type="entry name" value="RibD_C"/>
    <property type="match status" value="1"/>
</dbReference>
<dbReference type="InterPro" id="IPR024072">
    <property type="entry name" value="DHFR-like_dom_sf"/>
</dbReference>
<dbReference type="OrthoDB" id="7949219at2"/>
<dbReference type="GO" id="GO:0008703">
    <property type="term" value="F:5-amino-6-(5-phosphoribosylamino)uracil reductase activity"/>
    <property type="evidence" value="ECO:0007669"/>
    <property type="project" value="InterPro"/>
</dbReference>
<dbReference type="Gene3D" id="3.40.430.10">
    <property type="entry name" value="Dihydrofolate Reductase, subunit A"/>
    <property type="match status" value="1"/>
</dbReference>
<dbReference type="PANTHER" id="PTHR38011">
    <property type="entry name" value="DIHYDROFOLATE REDUCTASE FAMILY PROTEIN (AFU_ORTHOLOGUE AFUA_8G06820)"/>
    <property type="match status" value="1"/>
</dbReference>
<comment type="caution">
    <text evidence="2">The sequence shown here is derived from an EMBL/GenBank/DDBJ whole genome shotgun (WGS) entry which is preliminary data.</text>
</comment>